<feature type="region of interest" description="Disordered" evidence="1">
    <location>
        <begin position="291"/>
        <end position="314"/>
    </location>
</feature>
<keyword evidence="3" id="KW-1185">Reference proteome</keyword>
<feature type="compositionally biased region" description="Polar residues" evidence="1">
    <location>
        <begin position="301"/>
        <end position="314"/>
    </location>
</feature>
<dbReference type="Proteomes" id="UP000567246">
    <property type="component" value="Unassembled WGS sequence"/>
</dbReference>
<organism evidence="2 3">
    <name type="scientific">Micrococcus endophyticus</name>
    <dbReference type="NCBI Taxonomy" id="455343"/>
    <lineage>
        <taxon>Bacteria</taxon>
        <taxon>Bacillati</taxon>
        <taxon>Actinomycetota</taxon>
        <taxon>Actinomycetes</taxon>
        <taxon>Micrococcales</taxon>
        <taxon>Micrococcaceae</taxon>
        <taxon>Micrococcus</taxon>
    </lineage>
</organism>
<dbReference type="RefSeq" id="WP_184172308.1">
    <property type="nucleotide sequence ID" value="NZ_BAABAG010000026.1"/>
</dbReference>
<gene>
    <name evidence="2" type="ORF">HDA33_001535</name>
</gene>
<accession>A0A7W9N199</accession>
<evidence type="ECO:0000313" key="2">
    <source>
        <dbReference type="EMBL" id="MBB5848971.1"/>
    </source>
</evidence>
<feature type="region of interest" description="Disordered" evidence="1">
    <location>
        <begin position="29"/>
        <end position="61"/>
    </location>
</feature>
<proteinExistence type="predicted"/>
<sequence>MWTLHHPDLGVIELEQGCDAEFLARDPEWPLEDSWAGGDDGTPAGDRERSRVGEHAGPDASFRERFTRWRQNPPQRLQVRVDGQVRGRFKATTNGVLPLKGAPAALKLADVTGSVAREKPHLRIQASLFGELLQVEFREAGAVAEFDPPAGSRGERRHQAMESSSVKRVAYPLLGGLGKAGWAILLLVVIPLLGRLLPDWDVELPAFRPPRIHLPVPVWPRIELPVPVYPQIHLPVLHVDLPALPAWLITVLEYDQIWKPILFGLGVGLVSLRNHRRSEAEKARWVQTLADTKMKTEEKSAQSSSPQSTRPARP</sequence>
<feature type="compositionally biased region" description="Basic and acidic residues" evidence="1">
    <location>
        <begin position="45"/>
        <end position="61"/>
    </location>
</feature>
<protein>
    <submittedName>
        <fullName evidence="2">Uncharacterized protein</fullName>
    </submittedName>
</protein>
<dbReference type="EMBL" id="JACHMW010000001">
    <property type="protein sequence ID" value="MBB5848971.1"/>
    <property type="molecule type" value="Genomic_DNA"/>
</dbReference>
<comment type="caution">
    <text evidence="2">The sequence shown here is derived from an EMBL/GenBank/DDBJ whole genome shotgun (WGS) entry which is preliminary data.</text>
</comment>
<evidence type="ECO:0000313" key="3">
    <source>
        <dbReference type="Proteomes" id="UP000567246"/>
    </source>
</evidence>
<reference evidence="2 3" key="1">
    <citation type="submission" date="2020-08" db="EMBL/GenBank/DDBJ databases">
        <title>Sequencing the genomes of 1000 actinobacteria strains.</title>
        <authorList>
            <person name="Klenk H.-P."/>
        </authorList>
    </citation>
    <scope>NUCLEOTIDE SEQUENCE [LARGE SCALE GENOMIC DNA]</scope>
    <source>
        <strain evidence="2 3">DSM 17945</strain>
    </source>
</reference>
<name>A0A7W9N199_9MICC</name>
<evidence type="ECO:0000256" key="1">
    <source>
        <dbReference type="SAM" id="MobiDB-lite"/>
    </source>
</evidence>
<dbReference type="AlphaFoldDB" id="A0A7W9N199"/>